<proteinExistence type="predicted"/>
<evidence type="ECO:0000256" key="3">
    <source>
        <dbReference type="ARBA" id="ARBA00022691"/>
    </source>
</evidence>
<evidence type="ECO:0000313" key="8">
    <source>
        <dbReference type="Proteomes" id="UP001241092"/>
    </source>
</evidence>
<keyword evidence="3" id="KW-0949">S-adenosyl-L-methionine</keyword>
<organism evidence="6 8">
    <name type="scientific">Mycolicibacterium mageritense</name>
    <name type="common">Mycobacterium mageritense</name>
    <dbReference type="NCBI Taxonomy" id="53462"/>
    <lineage>
        <taxon>Bacteria</taxon>
        <taxon>Bacillati</taxon>
        <taxon>Actinomycetota</taxon>
        <taxon>Actinomycetes</taxon>
        <taxon>Mycobacteriales</taxon>
        <taxon>Mycobacteriaceae</taxon>
        <taxon>Mycolicibacterium</taxon>
    </lineage>
</organism>
<keyword evidence="7" id="KW-1185">Reference proteome</keyword>
<evidence type="ECO:0000313" key="7">
    <source>
        <dbReference type="Proteomes" id="UP000465622"/>
    </source>
</evidence>
<dbReference type="CDD" id="cd02440">
    <property type="entry name" value="AdoMet_MTases"/>
    <property type="match status" value="1"/>
</dbReference>
<evidence type="ECO:0000313" key="5">
    <source>
        <dbReference type="EMBL" id="BBX33395.1"/>
    </source>
</evidence>
<dbReference type="PROSITE" id="PS01184">
    <property type="entry name" value="UBIE_2"/>
    <property type="match status" value="1"/>
</dbReference>
<dbReference type="Proteomes" id="UP000465622">
    <property type="component" value="Chromosome"/>
</dbReference>
<dbReference type="Proteomes" id="UP001241092">
    <property type="component" value="Chromosome"/>
</dbReference>
<reference evidence="5 7" key="1">
    <citation type="journal article" date="2019" name="Emerg. Microbes Infect.">
        <title>Comprehensive subspecies identification of 175 nontuberculous mycobacteria species based on 7547 genomic profiles.</title>
        <authorList>
            <person name="Matsumoto Y."/>
            <person name="Kinjo T."/>
            <person name="Motooka D."/>
            <person name="Nabeya D."/>
            <person name="Jung N."/>
            <person name="Uechi K."/>
            <person name="Horii T."/>
            <person name="Iida T."/>
            <person name="Fujita J."/>
            <person name="Nakamura S."/>
        </authorList>
    </citation>
    <scope>NUCLEOTIDE SEQUENCE [LARGE SCALE GENOMIC DNA]</scope>
    <source>
        <strain evidence="5 7">JCM 12375</strain>
    </source>
</reference>
<gene>
    <name evidence="6" type="primary">COQ5_4</name>
    <name evidence="6" type="ORF">hbim_01938</name>
    <name evidence="5" type="ORF">MMAGJ_26770</name>
</gene>
<dbReference type="PANTHER" id="PTHR42912">
    <property type="entry name" value="METHYLTRANSFERASE"/>
    <property type="match status" value="1"/>
</dbReference>
<evidence type="ECO:0000256" key="1">
    <source>
        <dbReference type="ARBA" id="ARBA00022603"/>
    </source>
</evidence>
<evidence type="ECO:0000259" key="4">
    <source>
        <dbReference type="Pfam" id="PF13649"/>
    </source>
</evidence>
<dbReference type="InterPro" id="IPR029063">
    <property type="entry name" value="SAM-dependent_MTases_sf"/>
</dbReference>
<dbReference type="EMBL" id="AP022567">
    <property type="protein sequence ID" value="BBX33395.1"/>
    <property type="molecule type" value="Genomic_DNA"/>
</dbReference>
<keyword evidence="2 6" id="KW-0808">Transferase</keyword>
<dbReference type="AlphaFoldDB" id="A0AAI8TNI7"/>
<dbReference type="GO" id="GO:0032259">
    <property type="term" value="P:methylation"/>
    <property type="evidence" value="ECO:0007669"/>
    <property type="project" value="UniProtKB-KW"/>
</dbReference>
<dbReference type="InterPro" id="IPR050508">
    <property type="entry name" value="Methyltransf_Superfamily"/>
</dbReference>
<dbReference type="GO" id="GO:0043770">
    <property type="term" value="F:demethylmenaquinone methyltransferase activity"/>
    <property type="evidence" value="ECO:0007669"/>
    <property type="project" value="UniProtKB-EC"/>
</dbReference>
<dbReference type="InterPro" id="IPR041698">
    <property type="entry name" value="Methyltransf_25"/>
</dbReference>
<sequence>METMTEHRPHLLANKHDYLPAAGHDALLPGYDLLTRVLGMRRVYDTLVRQAGLAAGQRILEIGCGTGNLTTRVKRANPEGDVTATDPDPRALARAQRKAKRMGGIRFERAYAQELPFADQAFDRALSSMMLHHLDDATKAAAVGELFRVLKPGGELHIVDIGGDMTGDHDVMSRLMKRNHHAAGNLGDAIPRLLTSAGFDCAVVRSEPHRMIGRLTYYRATRPR</sequence>
<dbReference type="EMBL" id="AP027452">
    <property type="protein sequence ID" value="BDY28008.1"/>
    <property type="molecule type" value="Genomic_DNA"/>
</dbReference>
<dbReference type="Gene3D" id="3.40.50.150">
    <property type="entry name" value="Vaccinia Virus protein VP39"/>
    <property type="match status" value="1"/>
</dbReference>
<accession>A0AAI8TNI7</accession>
<feature type="domain" description="Methyltransferase" evidence="4">
    <location>
        <begin position="59"/>
        <end position="154"/>
    </location>
</feature>
<dbReference type="Pfam" id="PF13649">
    <property type="entry name" value="Methyltransf_25"/>
    <property type="match status" value="1"/>
</dbReference>
<dbReference type="EC" id="2.1.1.163" evidence="6"/>
<reference evidence="6" key="3">
    <citation type="submission" date="2023-03" db="EMBL/GenBank/DDBJ databases">
        <title>Draft genome sequence of a Mycolicibacterium mageritense strain H4_3_1 isolated from a hybrid biological-inorganic system reactor.</title>
        <authorList>
            <person name="Feng X."/>
            <person name="Kazama D."/>
            <person name="Sato K."/>
            <person name="Kobayashi H."/>
        </authorList>
    </citation>
    <scope>NUCLEOTIDE SEQUENCE</scope>
    <source>
        <strain evidence="6">H4_3_1</strain>
    </source>
</reference>
<evidence type="ECO:0000313" key="6">
    <source>
        <dbReference type="EMBL" id="BDY28008.1"/>
    </source>
</evidence>
<protein>
    <submittedName>
        <fullName evidence="6">2-methoxy-6-polyprenyl-1,4-benzoquinol methylase, mitochondrial</fullName>
        <ecNumber evidence="6">2.1.1.163</ecNumber>
    </submittedName>
</protein>
<reference evidence="5" key="2">
    <citation type="submission" date="2020-02" db="EMBL/GenBank/DDBJ databases">
        <authorList>
            <person name="Matsumoto Y."/>
            <person name="Kinjo T."/>
            <person name="Motooka D."/>
            <person name="Nabeya D."/>
            <person name="Jung N."/>
            <person name="Uechi K."/>
            <person name="Horii T."/>
            <person name="Iida T."/>
            <person name="Fujita J."/>
            <person name="Nakamura S."/>
        </authorList>
    </citation>
    <scope>NUCLEOTIDE SEQUENCE</scope>
    <source>
        <strain evidence="5">JCM 12375</strain>
    </source>
</reference>
<dbReference type="SUPFAM" id="SSF53335">
    <property type="entry name" value="S-adenosyl-L-methionine-dependent methyltransferases"/>
    <property type="match status" value="1"/>
</dbReference>
<keyword evidence="1 6" id="KW-0489">Methyltransferase</keyword>
<dbReference type="InterPro" id="IPR023576">
    <property type="entry name" value="UbiE/COQ5_MeTrFase_CS"/>
</dbReference>
<evidence type="ECO:0000256" key="2">
    <source>
        <dbReference type="ARBA" id="ARBA00022679"/>
    </source>
</evidence>
<name>A0AAI8TNI7_MYCME</name>